<organism evidence="3 4">
    <name type="scientific">Plasmodiophora brassicae</name>
    <name type="common">Clubroot disease agent</name>
    <dbReference type="NCBI Taxonomy" id="37360"/>
    <lineage>
        <taxon>Eukaryota</taxon>
        <taxon>Sar</taxon>
        <taxon>Rhizaria</taxon>
        <taxon>Endomyxa</taxon>
        <taxon>Phytomyxea</taxon>
        <taxon>Plasmodiophorida</taxon>
        <taxon>Plasmodiophoridae</taxon>
        <taxon>Plasmodiophora</taxon>
    </lineage>
</organism>
<evidence type="ECO:0000256" key="1">
    <source>
        <dbReference type="SAM" id="MobiDB-lite"/>
    </source>
</evidence>
<dbReference type="EMBL" id="OVEO01000001">
    <property type="protein sequence ID" value="SPQ93645.1"/>
    <property type="molecule type" value="Genomic_DNA"/>
</dbReference>
<gene>
    <name evidence="3" type="ORF">PLBR_LOCUS860</name>
</gene>
<feature type="region of interest" description="Disordered" evidence="1">
    <location>
        <begin position="793"/>
        <end position="814"/>
    </location>
</feature>
<keyword evidence="2" id="KW-1133">Transmembrane helix</keyword>
<reference evidence="3 4" key="1">
    <citation type="submission" date="2018-03" db="EMBL/GenBank/DDBJ databases">
        <authorList>
            <person name="Fogelqvist J."/>
        </authorList>
    </citation>
    <scope>NUCLEOTIDE SEQUENCE [LARGE SCALE GENOMIC DNA]</scope>
</reference>
<proteinExistence type="predicted"/>
<feature type="compositionally biased region" description="Basic and acidic residues" evidence="1">
    <location>
        <begin position="538"/>
        <end position="552"/>
    </location>
</feature>
<evidence type="ECO:0008006" key="5">
    <source>
        <dbReference type="Google" id="ProtNLM"/>
    </source>
</evidence>
<feature type="compositionally biased region" description="Polar residues" evidence="1">
    <location>
        <begin position="305"/>
        <end position="323"/>
    </location>
</feature>
<evidence type="ECO:0000313" key="3">
    <source>
        <dbReference type="EMBL" id="SPQ93645.1"/>
    </source>
</evidence>
<keyword evidence="2" id="KW-0472">Membrane</keyword>
<keyword evidence="3" id="KW-0496">Mitochondrion</keyword>
<evidence type="ECO:0000313" key="4">
    <source>
        <dbReference type="Proteomes" id="UP000290189"/>
    </source>
</evidence>
<keyword evidence="2" id="KW-0812">Transmembrane</keyword>
<evidence type="ECO:0000256" key="2">
    <source>
        <dbReference type="SAM" id="Phobius"/>
    </source>
</evidence>
<feature type="region of interest" description="Disordered" evidence="1">
    <location>
        <begin position="486"/>
        <end position="741"/>
    </location>
</feature>
<geneLocation type="mitochondrion" evidence="3"/>
<feature type="compositionally biased region" description="Basic residues" evidence="1">
    <location>
        <begin position="718"/>
        <end position="727"/>
    </location>
</feature>
<name>A0A3P3Y0H2_PLABS</name>
<dbReference type="Proteomes" id="UP000290189">
    <property type="component" value="Unassembled WGS sequence"/>
</dbReference>
<feature type="compositionally biased region" description="Basic and acidic residues" evidence="1">
    <location>
        <begin position="503"/>
        <end position="516"/>
    </location>
</feature>
<protein>
    <recommendedName>
        <fullName evidence="5">Transmembrane protein</fullName>
    </recommendedName>
</protein>
<accession>A0A3P3Y0H2</accession>
<dbReference type="AlphaFoldDB" id="A0A3P3Y0H2"/>
<sequence>MPRTLMTPHAGRQIVPNSPNLIANPFAVDDVGNAIFSRTITTTPRPPNQCNLHKNRPGHARRRLLFRIPLRGVATTPLKRVAMVHHGGINGTDRRRPIPHQRVLILGGTTPTSIATSHLRLVTTVHRGGIDGTSQSRRVRHQRSRRIARRLLVVPTEAIAARLLRQAMMVHRGGIGGTSLNKRMQRRLIWRSARVAILIQSNVMGIVRQTTTTGHLGGIDGTDQTRRNQQIRIGILTGYIATKHLRRATTARRGGIGGAGLRTMSRRRLSLFPTLVSSVVAVIVIVLTQMMLLRLALARTPVLVRQQSPGGSHSRPTVSRSTIRATSVPAVHVETEAVAWTIKETLLMQTMNLVPLGGRVVDWSPAPSMSPMTMSVAGAVGGGTVAQVPMPMRAMTPHRMTTEALGTATMPTNRHLSETMTMTMVMTPSGDVVVMAAHLSPQVVRTLLSQPIFKVPTTPVATPGGIVIRHLSIQLKMTRDPLHYPIVKDAGSRRQTQASDRAQAPDERAGKVDRHGTPITPPLGQVPAGSRKSSLASDRARDSRRPSDDHAGRHGTPITPALVEVPDQGVAPAEASNVSSAAAMPSDGQKGSPESRRASEQTPDGPEATSEAIKDEAGAAVGDPDAADEDAKPKKKKSWNLFGMFGDDDDAPTEAPEQSAEAGQEPPVSEAPAAVDGQGPTPEDVVPAAVEASQAIPTATESSRRATRPGRPRVAVRAPRKPRKAHPSKQTLYEDDHRTKNRACPVGGLHELEPSWASKKGLVWAVATFPVHWFVPNPFRKCIKCREVQLPEEEQAQADGNTPARKPQVPAAQS</sequence>
<feature type="transmembrane region" description="Helical" evidence="2">
    <location>
        <begin position="271"/>
        <end position="297"/>
    </location>
</feature>
<feature type="region of interest" description="Disordered" evidence="1">
    <location>
        <begin position="304"/>
        <end position="323"/>
    </location>
</feature>